<dbReference type="PROSITE" id="PS50011">
    <property type="entry name" value="PROTEIN_KINASE_DOM"/>
    <property type="match status" value="1"/>
</dbReference>
<feature type="domain" description="Protein kinase" evidence="1">
    <location>
        <begin position="1"/>
        <end position="67"/>
    </location>
</feature>
<dbReference type="SUPFAM" id="SSF56112">
    <property type="entry name" value="Protein kinase-like (PK-like)"/>
    <property type="match status" value="1"/>
</dbReference>
<evidence type="ECO:0000313" key="3">
    <source>
        <dbReference type="Proteomes" id="UP001497516"/>
    </source>
</evidence>
<keyword evidence="3" id="KW-1185">Reference proteome</keyword>
<dbReference type="PANTHER" id="PTHR48011">
    <property type="entry name" value="CCR4-NOT TRANSCRIPTIONAL COMPLEX SUBUNIT CAF120-RELATED"/>
    <property type="match status" value="1"/>
</dbReference>
<dbReference type="AlphaFoldDB" id="A0AAV2E5L9"/>
<dbReference type="GO" id="GO:0007165">
    <property type="term" value="P:signal transduction"/>
    <property type="evidence" value="ECO:0007669"/>
    <property type="project" value="TreeGrafter"/>
</dbReference>
<name>A0AAV2E5L9_9ROSI</name>
<organism evidence="2 3">
    <name type="scientific">Linum trigynum</name>
    <dbReference type="NCBI Taxonomy" id="586398"/>
    <lineage>
        <taxon>Eukaryota</taxon>
        <taxon>Viridiplantae</taxon>
        <taxon>Streptophyta</taxon>
        <taxon>Embryophyta</taxon>
        <taxon>Tracheophyta</taxon>
        <taxon>Spermatophyta</taxon>
        <taxon>Magnoliopsida</taxon>
        <taxon>eudicotyledons</taxon>
        <taxon>Gunneridae</taxon>
        <taxon>Pentapetalae</taxon>
        <taxon>rosids</taxon>
        <taxon>fabids</taxon>
        <taxon>Malpighiales</taxon>
        <taxon>Linaceae</taxon>
        <taxon>Linum</taxon>
    </lineage>
</organism>
<evidence type="ECO:0000259" key="1">
    <source>
        <dbReference type="PROSITE" id="PS50011"/>
    </source>
</evidence>
<dbReference type="InterPro" id="IPR052751">
    <property type="entry name" value="Plant_MAPKKK"/>
</dbReference>
<protein>
    <recommendedName>
        <fullName evidence="1">Protein kinase domain-containing protein</fullName>
    </recommendedName>
</protein>
<dbReference type="GO" id="GO:0004672">
    <property type="term" value="F:protein kinase activity"/>
    <property type="evidence" value="ECO:0007669"/>
    <property type="project" value="InterPro"/>
</dbReference>
<dbReference type="Gene3D" id="1.10.510.10">
    <property type="entry name" value="Transferase(Phosphotransferase) domain 1"/>
    <property type="match status" value="1"/>
</dbReference>
<dbReference type="EMBL" id="OZ034817">
    <property type="protein sequence ID" value="CAL1380948.1"/>
    <property type="molecule type" value="Genomic_DNA"/>
</dbReference>
<dbReference type="GO" id="GO:0005524">
    <property type="term" value="F:ATP binding"/>
    <property type="evidence" value="ECO:0007669"/>
    <property type="project" value="InterPro"/>
</dbReference>
<sequence>MLTGKPAWNYKPGTNIFLFLIRIGAGDESPAVPEESSAEVKDFLSNCFVKDPAARWTAAMLLEHPFLSAGEIGNGDETRKNAVCCSGVEFPSV</sequence>
<dbReference type="Proteomes" id="UP001497516">
    <property type="component" value="Chromosome 4"/>
</dbReference>
<dbReference type="InterPro" id="IPR011009">
    <property type="entry name" value="Kinase-like_dom_sf"/>
</dbReference>
<dbReference type="InterPro" id="IPR000719">
    <property type="entry name" value="Prot_kinase_dom"/>
</dbReference>
<reference evidence="2 3" key="1">
    <citation type="submission" date="2024-04" db="EMBL/GenBank/DDBJ databases">
        <authorList>
            <person name="Fracassetti M."/>
        </authorList>
    </citation>
    <scope>NUCLEOTIDE SEQUENCE [LARGE SCALE GENOMIC DNA]</scope>
</reference>
<accession>A0AAV2E5L9</accession>
<evidence type="ECO:0000313" key="2">
    <source>
        <dbReference type="EMBL" id="CAL1380948.1"/>
    </source>
</evidence>
<proteinExistence type="predicted"/>
<gene>
    <name evidence="2" type="ORF">LTRI10_LOCUS22361</name>
</gene>
<dbReference type="PANTHER" id="PTHR48011:SF18">
    <property type="entry name" value="MITOGEN-ACTIVATED PROTEIN KINASE KINASE KINASE 19-RELATED"/>
    <property type="match status" value="1"/>
</dbReference>